<evidence type="ECO:0000313" key="2">
    <source>
        <dbReference type="Proteomes" id="UP000077667"/>
    </source>
</evidence>
<protein>
    <submittedName>
        <fullName evidence="1">Uncharacterized protein</fullName>
    </submittedName>
</protein>
<accession>A0A1A9I9T4</accession>
<organism evidence="1 2">
    <name type="scientific">Niabella ginsenosidivorans</name>
    <dbReference type="NCBI Taxonomy" id="1176587"/>
    <lineage>
        <taxon>Bacteria</taxon>
        <taxon>Pseudomonadati</taxon>
        <taxon>Bacteroidota</taxon>
        <taxon>Chitinophagia</taxon>
        <taxon>Chitinophagales</taxon>
        <taxon>Chitinophagaceae</taxon>
        <taxon>Niabella</taxon>
    </lineage>
</organism>
<reference evidence="1 2" key="1">
    <citation type="submission" date="2016-05" db="EMBL/GenBank/DDBJ databases">
        <title>Niabella ginsenosidivorans BS26 whole genome sequencing.</title>
        <authorList>
            <person name="Im W.T."/>
            <person name="Siddiqi M.Z."/>
        </authorList>
    </citation>
    <scope>NUCLEOTIDE SEQUENCE [LARGE SCALE GENOMIC DNA]</scope>
    <source>
        <strain evidence="1 2">BS26</strain>
    </source>
</reference>
<dbReference type="KEGG" id="nia:A8C56_23165"/>
<dbReference type="Proteomes" id="UP000077667">
    <property type="component" value="Chromosome"/>
</dbReference>
<evidence type="ECO:0000313" key="1">
    <source>
        <dbReference type="EMBL" id="ANH83490.1"/>
    </source>
</evidence>
<proteinExistence type="predicted"/>
<dbReference type="AlphaFoldDB" id="A0A1A9I9T4"/>
<keyword evidence="2" id="KW-1185">Reference proteome</keyword>
<gene>
    <name evidence="1" type="ORF">A8C56_23165</name>
</gene>
<dbReference type="EMBL" id="CP015772">
    <property type="protein sequence ID" value="ANH83490.1"/>
    <property type="molecule type" value="Genomic_DNA"/>
</dbReference>
<sequence>MNHRNNNRQRYKLYKSDPVLYSLLSVKDEQGHAIAGSGKNAWLQASGTHDKNHIFFGCQ</sequence>
<name>A0A1A9I9T4_9BACT</name>
<dbReference type="STRING" id="1176587.A8C56_23165"/>